<feature type="region of interest" description="Disordered" evidence="1">
    <location>
        <begin position="1"/>
        <end position="281"/>
    </location>
</feature>
<dbReference type="EMBL" id="JAULUE010002064">
    <property type="protein sequence ID" value="KAK5879569.1"/>
    <property type="molecule type" value="Genomic_DNA"/>
</dbReference>
<organism evidence="2 3">
    <name type="scientific">Champsocephalus esox</name>
    <name type="common">pike icefish</name>
    <dbReference type="NCBI Taxonomy" id="159716"/>
    <lineage>
        <taxon>Eukaryota</taxon>
        <taxon>Metazoa</taxon>
        <taxon>Chordata</taxon>
        <taxon>Craniata</taxon>
        <taxon>Vertebrata</taxon>
        <taxon>Euteleostomi</taxon>
        <taxon>Actinopterygii</taxon>
        <taxon>Neopterygii</taxon>
        <taxon>Teleostei</taxon>
        <taxon>Neoteleostei</taxon>
        <taxon>Acanthomorphata</taxon>
        <taxon>Eupercaria</taxon>
        <taxon>Perciformes</taxon>
        <taxon>Notothenioidei</taxon>
        <taxon>Channichthyidae</taxon>
        <taxon>Champsocephalus</taxon>
    </lineage>
</organism>
<dbReference type="AlphaFoldDB" id="A0AAN8B7X4"/>
<feature type="compositionally biased region" description="Polar residues" evidence="1">
    <location>
        <begin position="132"/>
        <end position="148"/>
    </location>
</feature>
<dbReference type="Proteomes" id="UP001335648">
    <property type="component" value="Unassembled WGS sequence"/>
</dbReference>
<reference evidence="2 3" key="1">
    <citation type="journal article" date="2023" name="Mol. Biol. Evol.">
        <title>Genomics of Secondarily Temperate Adaptation in the Only Non-Antarctic Icefish.</title>
        <authorList>
            <person name="Rivera-Colon A.G."/>
            <person name="Rayamajhi N."/>
            <person name="Minhas B.F."/>
            <person name="Madrigal G."/>
            <person name="Bilyk K.T."/>
            <person name="Yoon V."/>
            <person name="Hune M."/>
            <person name="Gregory S."/>
            <person name="Cheng C.H.C."/>
            <person name="Catchen J.M."/>
        </authorList>
    </citation>
    <scope>NUCLEOTIDE SEQUENCE [LARGE SCALE GENOMIC DNA]</scope>
    <source>
        <strain evidence="2">JC2023a</strain>
    </source>
</reference>
<feature type="compositionally biased region" description="Pro residues" evidence="1">
    <location>
        <begin position="209"/>
        <end position="222"/>
    </location>
</feature>
<sequence>MTKPNLSTQMPAAHPIPLPPSGGRNPRRGDAAGPVASSQSNNTKRNTHHPRTTNPSLIRTSRYAYHRTRTTPLPPPPLNPHPPPSIRNGATPRSCPHQLAPSTPPHRSGIYKDPRPKQPPQQNPSHFPRTGRSPSQQPSSARNTSTGPQLKKRHNPPPDLPLPADPDSPGPPNTVQHPKLNPHTQIPNPTIAQHRSGPTNDAPGAGTAPPRPPPTVDTPPYQPLGAPITAFPPPIANLGKPYAPPATPPPSPAPHPLRRSATPHPRYTPAHAPTVSRSQSE</sequence>
<feature type="compositionally biased region" description="Pro residues" evidence="1">
    <location>
        <begin position="72"/>
        <end position="85"/>
    </location>
</feature>
<evidence type="ECO:0000313" key="3">
    <source>
        <dbReference type="Proteomes" id="UP001335648"/>
    </source>
</evidence>
<feature type="compositionally biased region" description="Pro residues" evidence="1">
    <location>
        <begin position="157"/>
        <end position="172"/>
    </location>
</feature>
<comment type="caution">
    <text evidence="2">The sequence shown here is derived from an EMBL/GenBank/DDBJ whole genome shotgun (WGS) entry which is preliminary data.</text>
</comment>
<feature type="compositionally biased region" description="Polar residues" evidence="1">
    <location>
        <begin position="182"/>
        <end position="199"/>
    </location>
</feature>
<keyword evidence="3" id="KW-1185">Reference proteome</keyword>
<feature type="compositionally biased region" description="Polar residues" evidence="1">
    <location>
        <begin position="1"/>
        <end position="10"/>
    </location>
</feature>
<gene>
    <name evidence="2" type="ORF">CesoFtcFv8_022672</name>
</gene>
<protein>
    <submittedName>
        <fullName evidence="2">Uncharacterized protein</fullName>
    </submittedName>
</protein>
<evidence type="ECO:0000256" key="1">
    <source>
        <dbReference type="SAM" id="MobiDB-lite"/>
    </source>
</evidence>
<name>A0AAN8B7X4_9TELE</name>
<accession>A0AAN8B7X4</accession>
<feature type="compositionally biased region" description="Pro residues" evidence="1">
    <location>
        <begin position="242"/>
        <end position="255"/>
    </location>
</feature>
<evidence type="ECO:0000313" key="2">
    <source>
        <dbReference type="EMBL" id="KAK5879569.1"/>
    </source>
</evidence>
<proteinExistence type="predicted"/>